<organism evidence="2 3">
    <name type="scientific">Kolteria novifilia</name>
    <dbReference type="NCBI Taxonomy" id="2527975"/>
    <lineage>
        <taxon>Bacteria</taxon>
        <taxon>Pseudomonadati</taxon>
        <taxon>Planctomycetota</taxon>
        <taxon>Planctomycetia</taxon>
        <taxon>Kolteriales</taxon>
        <taxon>Kolteriaceae</taxon>
        <taxon>Kolteria</taxon>
    </lineage>
</organism>
<keyword evidence="3" id="KW-1185">Reference proteome</keyword>
<dbReference type="OrthoDB" id="9798830at2"/>
<dbReference type="RefSeq" id="WP_145254749.1">
    <property type="nucleotide sequence ID" value="NZ_CP036279.1"/>
</dbReference>
<dbReference type="InterPro" id="IPR024775">
    <property type="entry name" value="DinB-like"/>
</dbReference>
<name>A0A518AYN9_9BACT</name>
<reference evidence="2 3" key="1">
    <citation type="submission" date="2019-02" db="EMBL/GenBank/DDBJ databases">
        <title>Deep-cultivation of Planctomycetes and their phenomic and genomic characterization uncovers novel biology.</title>
        <authorList>
            <person name="Wiegand S."/>
            <person name="Jogler M."/>
            <person name="Boedeker C."/>
            <person name="Pinto D."/>
            <person name="Vollmers J."/>
            <person name="Rivas-Marin E."/>
            <person name="Kohn T."/>
            <person name="Peeters S.H."/>
            <person name="Heuer A."/>
            <person name="Rast P."/>
            <person name="Oberbeckmann S."/>
            <person name="Bunk B."/>
            <person name="Jeske O."/>
            <person name="Meyerdierks A."/>
            <person name="Storesund J.E."/>
            <person name="Kallscheuer N."/>
            <person name="Luecker S."/>
            <person name="Lage O.M."/>
            <person name="Pohl T."/>
            <person name="Merkel B.J."/>
            <person name="Hornburger P."/>
            <person name="Mueller R.-W."/>
            <person name="Bruemmer F."/>
            <person name="Labrenz M."/>
            <person name="Spormann A.M."/>
            <person name="Op den Camp H."/>
            <person name="Overmann J."/>
            <person name="Amann R."/>
            <person name="Jetten M.S.M."/>
            <person name="Mascher T."/>
            <person name="Medema M.H."/>
            <person name="Devos D.P."/>
            <person name="Kaster A.-K."/>
            <person name="Ovreas L."/>
            <person name="Rohde M."/>
            <person name="Galperin M.Y."/>
            <person name="Jogler C."/>
        </authorList>
    </citation>
    <scope>NUCLEOTIDE SEQUENCE [LARGE SCALE GENOMIC DNA]</scope>
    <source>
        <strain evidence="2 3">Pan216</strain>
    </source>
</reference>
<feature type="domain" description="DinB-like" evidence="1">
    <location>
        <begin position="23"/>
        <end position="146"/>
    </location>
</feature>
<proteinExistence type="predicted"/>
<sequence length="159" mass="18024">MSDQSLREHVLYLLGPGGAHVGFDKAVEGFPEELLGERVAGVDHTPWRLVEHLRIAQWDILEFSRNPKHVSPEFPTGYWPKGDTPPNMHAWNRSIQCFREDLKAMRELVANPAINLFAPIPHGEGQTILREALLVADHNAYHIGQLVLIRRSLGAWPRD</sequence>
<dbReference type="Pfam" id="PF12867">
    <property type="entry name" value="DinB_2"/>
    <property type="match status" value="1"/>
</dbReference>
<evidence type="ECO:0000259" key="1">
    <source>
        <dbReference type="Pfam" id="PF12867"/>
    </source>
</evidence>
<gene>
    <name evidence="2" type="ORF">Pan216_06680</name>
</gene>
<accession>A0A518AYN9</accession>
<dbReference type="AlphaFoldDB" id="A0A518AYN9"/>
<evidence type="ECO:0000313" key="2">
    <source>
        <dbReference type="EMBL" id="QDU59835.1"/>
    </source>
</evidence>
<dbReference type="InterPro" id="IPR034660">
    <property type="entry name" value="DinB/YfiT-like"/>
</dbReference>
<protein>
    <submittedName>
        <fullName evidence="2">DinB superfamily protein</fullName>
    </submittedName>
</protein>
<dbReference type="Proteomes" id="UP000317093">
    <property type="component" value="Chromosome"/>
</dbReference>
<evidence type="ECO:0000313" key="3">
    <source>
        <dbReference type="Proteomes" id="UP000317093"/>
    </source>
</evidence>
<dbReference type="Gene3D" id="1.20.120.450">
    <property type="entry name" value="dinb family like domain"/>
    <property type="match status" value="1"/>
</dbReference>
<dbReference type="SUPFAM" id="SSF109854">
    <property type="entry name" value="DinB/YfiT-like putative metalloenzymes"/>
    <property type="match status" value="1"/>
</dbReference>
<dbReference type="KEGG" id="knv:Pan216_06680"/>
<dbReference type="EMBL" id="CP036279">
    <property type="protein sequence ID" value="QDU59835.1"/>
    <property type="molecule type" value="Genomic_DNA"/>
</dbReference>